<evidence type="ECO:0000313" key="3">
    <source>
        <dbReference type="Proteomes" id="UP000234343"/>
    </source>
</evidence>
<dbReference type="Proteomes" id="UP000234343">
    <property type="component" value="Chromosome"/>
</dbReference>
<feature type="compositionally biased region" description="Basic and acidic residues" evidence="1">
    <location>
        <begin position="45"/>
        <end position="60"/>
    </location>
</feature>
<keyword evidence="3" id="KW-1185">Reference proteome</keyword>
<gene>
    <name evidence="2" type="ORF">CAB17_03615</name>
</gene>
<dbReference type="RefSeq" id="WP_101899005.1">
    <property type="nucleotide sequence ID" value="NZ_CP025491.2"/>
</dbReference>
<proteinExistence type="predicted"/>
<feature type="region of interest" description="Disordered" evidence="1">
    <location>
        <begin position="34"/>
        <end position="60"/>
    </location>
</feature>
<name>A0A2H5FI77_9GAMM</name>
<dbReference type="EMBL" id="CP025491">
    <property type="protein sequence ID" value="AUH71252.1"/>
    <property type="molecule type" value="Genomic_DNA"/>
</dbReference>
<evidence type="ECO:0000256" key="1">
    <source>
        <dbReference type="SAM" id="MobiDB-lite"/>
    </source>
</evidence>
<sequence length="84" mass="9958">MSAVKNFNVVRWEEKSKTNQIEKIKEKLNKFLGNEIPNLKQPPNNDKKTNEEHLKSNSEETLEERIQNILKNIQQIETKLDKLK</sequence>
<dbReference type="AlphaFoldDB" id="A0A2H5FI77"/>
<organism evidence="2 3">
    <name type="scientific">Legionella sainthelensi</name>
    <dbReference type="NCBI Taxonomy" id="28087"/>
    <lineage>
        <taxon>Bacteria</taxon>
        <taxon>Pseudomonadati</taxon>
        <taxon>Pseudomonadota</taxon>
        <taxon>Gammaproteobacteria</taxon>
        <taxon>Legionellales</taxon>
        <taxon>Legionellaceae</taxon>
        <taxon>Legionella</taxon>
    </lineage>
</organism>
<dbReference type="KEGG" id="lsh:CAB17_03615"/>
<accession>A0A2H5FI77</accession>
<reference evidence="2 3" key="1">
    <citation type="submission" date="2017-12" db="EMBL/GenBank/DDBJ databases">
        <title>Legionella sainthelensi LA01-117, whole genome sequence of a clinical isolate from New Zealand.</title>
        <authorList>
            <person name="Cree S.L."/>
            <person name="Slow S."/>
            <person name="Kennedy M.A."/>
            <person name="Murdoch D.R."/>
            <person name="Biggs P.J."/>
            <person name="Anderson T."/>
        </authorList>
    </citation>
    <scope>NUCLEOTIDE SEQUENCE [LARGE SCALE GENOMIC DNA]</scope>
    <source>
        <strain evidence="2 3">LA01-117</strain>
    </source>
</reference>
<evidence type="ECO:0000313" key="2">
    <source>
        <dbReference type="EMBL" id="AUH71252.1"/>
    </source>
</evidence>
<protein>
    <submittedName>
        <fullName evidence="2">Uncharacterized protein</fullName>
    </submittedName>
</protein>